<comment type="caution">
    <text evidence="4">The sequence shown here is derived from an EMBL/GenBank/DDBJ whole genome shotgun (WGS) entry which is preliminary data.</text>
</comment>
<feature type="domain" description="DUF4124" evidence="3">
    <location>
        <begin position="8"/>
        <end position="52"/>
    </location>
</feature>
<evidence type="ECO:0000256" key="2">
    <source>
        <dbReference type="SAM" id="SignalP"/>
    </source>
</evidence>
<gene>
    <name evidence="4" type="ORF">GCM10008964_23890</name>
</gene>
<dbReference type="Pfam" id="PF13511">
    <property type="entry name" value="DUF4124"/>
    <property type="match status" value="1"/>
</dbReference>
<evidence type="ECO:0000256" key="1">
    <source>
        <dbReference type="SAM" id="Coils"/>
    </source>
</evidence>
<proteinExistence type="predicted"/>
<feature type="coiled-coil region" evidence="1">
    <location>
        <begin position="122"/>
        <end position="156"/>
    </location>
</feature>
<keyword evidence="1" id="KW-0175">Coiled coil</keyword>
<accession>A0ABN0TX05</accession>
<protein>
    <recommendedName>
        <fullName evidence="3">DUF4124 domain-containing protein</fullName>
    </recommendedName>
</protein>
<evidence type="ECO:0000313" key="5">
    <source>
        <dbReference type="Proteomes" id="UP001501476"/>
    </source>
</evidence>
<evidence type="ECO:0000259" key="3">
    <source>
        <dbReference type="Pfam" id="PF13511"/>
    </source>
</evidence>
<dbReference type="EMBL" id="BAAADG010000018">
    <property type="protein sequence ID" value="GAA0231927.1"/>
    <property type="molecule type" value="Genomic_DNA"/>
</dbReference>
<dbReference type="InterPro" id="IPR025392">
    <property type="entry name" value="DUF4124"/>
</dbReference>
<dbReference type="Proteomes" id="UP001501476">
    <property type="component" value="Unassembled WGS sequence"/>
</dbReference>
<organism evidence="4 5">
    <name type="scientific">Methylophaga marina</name>
    <dbReference type="NCBI Taxonomy" id="45495"/>
    <lineage>
        <taxon>Bacteria</taxon>
        <taxon>Pseudomonadati</taxon>
        <taxon>Pseudomonadota</taxon>
        <taxon>Gammaproteobacteria</taxon>
        <taxon>Thiotrichales</taxon>
        <taxon>Piscirickettsiaceae</taxon>
        <taxon>Methylophaga</taxon>
    </lineage>
</organism>
<keyword evidence="2" id="KW-0732">Signal</keyword>
<dbReference type="RefSeq" id="WP_286305970.1">
    <property type="nucleotide sequence ID" value="NZ_AP027741.1"/>
</dbReference>
<feature type="chain" id="PRO_5046179884" description="DUF4124 domain-containing protein" evidence="2">
    <location>
        <begin position="19"/>
        <end position="157"/>
    </location>
</feature>
<evidence type="ECO:0000313" key="4">
    <source>
        <dbReference type="EMBL" id="GAA0231927.1"/>
    </source>
</evidence>
<sequence length="157" mass="18112">MLRVLLLLILGISMVAQADIYKCAEKGQVHFQDKPCLSQSEKVEIKLHQPSKDDIDQQKQRTAAYKEDARIQEILTLKKKNIALQRQIDDLAVENKAKYEALQQQTYDVGNGMVATRDPTVLENMRVVLQQHLQEIKHLQQEIENNKNHIQTLSAQR</sequence>
<name>A0ABN0TX05_9GAMM</name>
<keyword evidence="5" id="KW-1185">Reference proteome</keyword>
<feature type="signal peptide" evidence="2">
    <location>
        <begin position="1"/>
        <end position="18"/>
    </location>
</feature>
<reference evidence="4 5" key="1">
    <citation type="journal article" date="2019" name="Int. J. Syst. Evol. Microbiol.">
        <title>The Global Catalogue of Microorganisms (GCM) 10K type strain sequencing project: providing services to taxonomists for standard genome sequencing and annotation.</title>
        <authorList>
            <consortium name="The Broad Institute Genomics Platform"/>
            <consortium name="The Broad Institute Genome Sequencing Center for Infectious Disease"/>
            <person name="Wu L."/>
            <person name="Ma J."/>
        </authorList>
    </citation>
    <scope>NUCLEOTIDE SEQUENCE [LARGE SCALE GENOMIC DNA]</scope>
    <source>
        <strain evidence="4 5">JCM 6886</strain>
    </source>
</reference>